<evidence type="ECO:0000256" key="1">
    <source>
        <dbReference type="SAM" id="Phobius"/>
    </source>
</evidence>
<feature type="transmembrane region" description="Helical" evidence="1">
    <location>
        <begin position="95"/>
        <end position="123"/>
    </location>
</feature>
<gene>
    <name evidence="2" type="ORF">H4683_000327</name>
</gene>
<organism evidence="2 3">
    <name type="scientific">Sporosarcina limicola</name>
    <dbReference type="NCBI Taxonomy" id="34101"/>
    <lineage>
        <taxon>Bacteria</taxon>
        <taxon>Bacillati</taxon>
        <taxon>Bacillota</taxon>
        <taxon>Bacilli</taxon>
        <taxon>Bacillales</taxon>
        <taxon>Caryophanaceae</taxon>
        <taxon>Sporosarcina</taxon>
    </lineage>
</organism>
<reference evidence="2" key="1">
    <citation type="submission" date="2020-10" db="EMBL/GenBank/DDBJ databases">
        <title>Genomic Encyclopedia of Type Strains, Phase IV (KMG-IV): sequencing the most valuable type-strain genomes for metagenomic binning, comparative biology and taxonomic classification.</title>
        <authorList>
            <person name="Goeker M."/>
        </authorList>
    </citation>
    <scope>NUCLEOTIDE SEQUENCE</scope>
    <source>
        <strain evidence="2">DSM 13886</strain>
    </source>
</reference>
<dbReference type="EMBL" id="JADBEL010000001">
    <property type="protein sequence ID" value="MBE1553258.1"/>
    <property type="molecule type" value="Genomic_DNA"/>
</dbReference>
<keyword evidence="1" id="KW-0812">Transmembrane</keyword>
<sequence length="260" mass="29369">MQQWNGLLRKEWVTMKRLLLVSALFAVATMSILPIIITRFLGAGVHVFEIALVICFMWASASVLAPVIALFTMLERDMKRPDMWLHSNASIFKLIGSKVVFAMLIGTGGLFIPTIVLALYYAFLTPSILTFNALLFYGSIFVVVLFVASISILCTGFFFWVLYQLMRPYIKGFSIPVTIILFFFSSYVVQITGNSDLYNKIVKVGPVDLLQLKNPKLDIEKGYFELTGATFYTGQIVFDVLFTVIMFIVATVLFEKKVRL</sequence>
<keyword evidence="1" id="KW-0472">Membrane</keyword>
<accession>A0A927MG54</accession>
<name>A0A927MG54_9BACL</name>
<dbReference type="AlphaFoldDB" id="A0A927MG54"/>
<keyword evidence="1" id="KW-1133">Transmembrane helix</keyword>
<feature type="transmembrane region" description="Helical" evidence="1">
    <location>
        <begin position="135"/>
        <end position="162"/>
    </location>
</feature>
<feature type="transmembrane region" description="Helical" evidence="1">
    <location>
        <begin position="50"/>
        <end position="74"/>
    </location>
</feature>
<feature type="transmembrane region" description="Helical" evidence="1">
    <location>
        <begin position="18"/>
        <end position="38"/>
    </location>
</feature>
<proteinExistence type="predicted"/>
<feature type="transmembrane region" description="Helical" evidence="1">
    <location>
        <begin position="231"/>
        <end position="254"/>
    </location>
</feature>
<comment type="caution">
    <text evidence="2">The sequence shown here is derived from an EMBL/GenBank/DDBJ whole genome shotgun (WGS) entry which is preliminary data.</text>
</comment>
<dbReference type="Proteomes" id="UP000658225">
    <property type="component" value="Unassembled WGS sequence"/>
</dbReference>
<evidence type="ECO:0000313" key="3">
    <source>
        <dbReference type="Proteomes" id="UP000658225"/>
    </source>
</evidence>
<evidence type="ECO:0000313" key="2">
    <source>
        <dbReference type="EMBL" id="MBE1553258.1"/>
    </source>
</evidence>
<feature type="transmembrane region" description="Helical" evidence="1">
    <location>
        <begin position="169"/>
        <end position="189"/>
    </location>
</feature>
<dbReference type="RefSeq" id="WP_192597069.1">
    <property type="nucleotide sequence ID" value="NZ_JADBEL010000001.1"/>
</dbReference>
<protein>
    <submittedName>
        <fullName evidence="2">Uncharacterized protein</fullName>
    </submittedName>
</protein>
<keyword evidence="3" id="KW-1185">Reference proteome</keyword>